<dbReference type="Gene3D" id="1.20.1560.10">
    <property type="entry name" value="ABC transporter type 1, transmembrane domain"/>
    <property type="match status" value="1"/>
</dbReference>
<feature type="transmembrane region" description="Helical" evidence="13">
    <location>
        <begin position="951"/>
        <end position="970"/>
    </location>
</feature>
<dbReference type="PROSITE" id="PS00211">
    <property type="entry name" value="ABC_TRANSPORTER_1"/>
    <property type="match status" value="2"/>
</dbReference>
<keyword evidence="5 13" id="KW-0812">Transmembrane</keyword>
<keyword evidence="8" id="KW-0067">ATP-binding</keyword>
<dbReference type="InterPro" id="IPR039421">
    <property type="entry name" value="Type_1_exporter"/>
</dbReference>
<feature type="transmembrane region" description="Helical" evidence="13">
    <location>
        <begin position="874"/>
        <end position="891"/>
    </location>
</feature>
<evidence type="ECO:0000256" key="4">
    <source>
        <dbReference type="ARBA" id="ARBA00022475"/>
    </source>
</evidence>
<dbReference type="GO" id="GO:0005743">
    <property type="term" value="C:mitochondrial inner membrane"/>
    <property type="evidence" value="ECO:0007669"/>
    <property type="project" value="TreeGrafter"/>
</dbReference>
<dbReference type="SUPFAM" id="SSF52540">
    <property type="entry name" value="P-loop containing nucleoside triphosphate hydrolases"/>
    <property type="match status" value="2"/>
</dbReference>
<dbReference type="STRING" id="1095630.A0A2J6T5T4"/>
<keyword evidence="3" id="KW-0813">Transport</keyword>
<keyword evidence="11" id="KW-0325">Glycoprotein</keyword>
<feature type="compositionally biased region" description="Basic and acidic residues" evidence="12">
    <location>
        <begin position="647"/>
        <end position="662"/>
    </location>
</feature>
<comment type="subcellular location">
    <subcellularLocation>
        <location evidence="1">Cell membrane</location>
        <topology evidence="1">Multi-pass membrane protein</topology>
    </subcellularLocation>
</comment>
<feature type="transmembrane region" description="Helical" evidence="13">
    <location>
        <begin position="846"/>
        <end position="868"/>
    </location>
</feature>
<organism evidence="16 17">
    <name type="scientific">Hyaloscypha bicolor E</name>
    <dbReference type="NCBI Taxonomy" id="1095630"/>
    <lineage>
        <taxon>Eukaryota</taxon>
        <taxon>Fungi</taxon>
        <taxon>Dikarya</taxon>
        <taxon>Ascomycota</taxon>
        <taxon>Pezizomycotina</taxon>
        <taxon>Leotiomycetes</taxon>
        <taxon>Helotiales</taxon>
        <taxon>Hyaloscyphaceae</taxon>
        <taxon>Hyaloscypha</taxon>
        <taxon>Hyaloscypha bicolor</taxon>
    </lineage>
</organism>
<keyword evidence="4" id="KW-1003">Cell membrane</keyword>
<proteinExistence type="inferred from homology"/>
<evidence type="ECO:0000313" key="16">
    <source>
        <dbReference type="EMBL" id="PMD58379.1"/>
    </source>
</evidence>
<dbReference type="FunFam" id="1.20.1560.10:FF:000102">
    <property type="entry name" value="ABC multidrug transporter Mdr1"/>
    <property type="match status" value="1"/>
</dbReference>
<keyword evidence="6" id="KW-0677">Repeat</keyword>
<dbReference type="Pfam" id="PF00005">
    <property type="entry name" value="ABC_tran"/>
    <property type="match status" value="2"/>
</dbReference>
<dbReference type="InterPro" id="IPR027417">
    <property type="entry name" value="P-loop_NTPase"/>
</dbReference>
<feature type="domain" description="ABC transporter" evidence="14">
    <location>
        <begin position="1046"/>
        <end position="1283"/>
    </location>
</feature>
<dbReference type="CDD" id="cd18577">
    <property type="entry name" value="ABC_6TM_Pgp_ABCB1_D1_like"/>
    <property type="match status" value="1"/>
</dbReference>
<evidence type="ECO:0000256" key="9">
    <source>
        <dbReference type="ARBA" id="ARBA00022989"/>
    </source>
</evidence>
<dbReference type="PANTHER" id="PTHR43394:SF11">
    <property type="entry name" value="ATP-BINDING CASSETTE TRANSPORTER"/>
    <property type="match status" value="1"/>
</dbReference>
<evidence type="ECO:0000256" key="13">
    <source>
        <dbReference type="SAM" id="Phobius"/>
    </source>
</evidence>
<evidence type="ECO:0000256" key="11">
    <source>
        <dbReference type="ARBA" id="ARBA00023180"/>
    </source>
</evidence>
<name>A0A2J6T5T4_9HELO</name>
<feature type="transmembrane region" description="Helical" evidence="13">
    <location>
        <begin position="763"/>
        <end position="790"/>
    </location>
</feature>
<dbReference type="CDD" id="cd18578">
    <property type="entry name" value="ABC_6TM_Pgp_ABCB1_D2_like"/>
    <property type="match status" value="1"/>
</dbReference>
<dbReference type="PROSITE" id="PS50893">
    <property type="entry name" value="ABC_TRANSPORTER_2"/>
    <property type="match status" value="2"/>
</dbReference>
<evidence type="ECO:0000259" key="14">
    <source>
        <dbReference type="PROSITE" id="PS50893"/>
    </source>
</evidence>
<dbReference type="FunFam" id="3.40.50.300:FF:000251">
    <property type="entry name" value="ABC transporter B family member 19"/>
    <property type="match status" value="1"/>
</dbReference>
<evidence type="ECO:0000256" key="6">
    <source>
        <dbReference type="ARBA" id="ARBA00022737"/>
    </source>
</evidence>
<feature type="compositionally biased region" description="Polar residues" evidence="12">
    <location>
        <begin position="1"/>
        <end position="10"/>
    </location>
</feature>
<dbReference type="FunFam" id="1.20.1560.10:FF:000009">
    <property type="entry name" value="ABC transporter B family member 1"/>
    <property type="match status" value="1"/>
</dbReference>
<feature type="transmembrane region" description="Helical" evidence="13">
    <location>
        <begin position="108"/>
        <end position="135"/>
    </location>
</feature>
<dbReference type="GO" id="GO:0090374">
    <property type="term" value="P:oligopeptide export from mitochondrion"/>
    <property type="evidence" value="ECO:0007669"/>
    <property type="project" value="TreeGrafter"/>
</dbReference>
<evidence type="ECO:0000256" key="10">
    <source>
        <dbReference type="ARBA" id="ARBA00023136"/>
    </source>
</evidence>
<evidence type="ECO:0000256" key="2">
    <source>
        <dbReference type="ARBA" id="ARBA00007577"/>
    </source>
</evidence>
<protein>
    <submittedName>
        <fullName evidence="16">P-loop containing nucleoside triphosphate hydrolase protein</fullName>
    </submittedName>
</protein>
<feature type="transmembrane region" description="Helical" evidence="13">
    <location>
        <begin position="187"/>
        <end position="206"/>
    </location>
</feature>
<dbReference type="InterPro" id="IPR036640">
    <property type="entry name" value="ABC1_TM_sf"/>
</dbReference>
<keyword evidence="10 13" id="KW-0472">Membrane</keyword>
<evidence type="ECO:0000256" key="8">
    <source>
        <dbReference type="ARBA" id="ARBA00022840"/>
    </source>
</evidence>
<evidence type="ECO:0000313" key="17">
    <source>
        <dbReference type="Proteomes" id="UP000235371"/>
    </source>
</evidence>
<dbReference type="GO" id="GO:0015421">
    <property type="term" value="F:ABC-type oligopeptide transporter activity"/>
    <property type="evidence" value="ECO:0007669"/>
    <property type="project" value="TreeGrafter"/>
</dbReference>
<dbReference type="SMART" id="SM00382">
    <property type="entry name" value="AAA"/>
    <property type="match status" value="2"/>
</dbReference>
<feature type="domain" description="ABC transporter" evidence="14">
    <location>
        <begin position="387"/>
        <end position="632"/>
    </location>
</feature>
<dbReference type="InParanoid" id="A0A2J6T5T4"/>
<feature type="transmembrane region" description="Helical" evidence="13">
    <location>
        <begin position="60"/>
        <end position="88"/>
    </location>
</feature>
<evidence type="ECO:0000256" key="12">
    <source>
        <dbReference type="SAM" id="MobiDB-lite"/>
    </source>
</evidence>
<keyword evidence="16" id="KW-0378">Hydrolase</keyword>
<dbReference type="EMBL" id="KZ613822">
    <property type="protein sequence ID" value="PMD58379.1"/>
    <property type="molecule type" value="Genomic_DNA"/>
</dbReference>
<dbReference type="PROSITE" id="PS50929">
    <property type="entry name" value="ABC_TM1F"/>
    <property type="match status" value="2"/>
</dbReference>
<dbReference type="SUPFAM" id="SSF90123">
    <property type="entry name" value="ABC transporter transmembrane region"/>
    <property type="match status" value="2"/>
</dbReference>
<keyword evidence="7" id="KW-0547">Nucleotide-binding</keyword>
<dbReference type="GO" id="GO:0005524">
    <property type="term" value="F:ATP binding"/>
    <property type="evidence" value="ECO:0007669"/>
    <property type="project" value="UniProtKB-KW"/>
</dbReference>
<dbReference type="RefSeq" id="XP_024735283.1">
    <property type="nucleotide sequence ID" value="XM_024875032.1"/>
</dbReference>
<evidence type="ECO:0000256" key="5">
    <source>
        <dbReference type="ARBA" id="ARBA00022692"/>
    </source>
</evidence>
<evidence type="ECO:0000256" key="7">
    <source>
        <dbReference type="ARBA" id="ARBA00022741"/>
    </source>
</evidence>
<feature type="transmembrane region" description="Helical" evidence="13">
    <location>
        <begin position="212"/>
        <end position="234"/>
    </location>
</feature>
<dbReference type="GeneID" id="36583112"/>
<keyword evidence="17" id="KW-1185">Reference proteome</keyword>
<dbReference type="Pfam" id="PF00664">
    <property type="entry name" value="ABC_membrane"/>
    <property type="match status" value="2"/>
</dbReference>
<dbReference type="GO" id="GO:0005886">
    <property type="term" value="C:plasma membrane"/>
    <property type="evidence" value="ECO:0007669"/>
    <property type="project" value="UniProtKB-SubCell"/>
</dbReference>
<keyword evidence="9 13" id="KW-1133">Transmembrane helix</keyword>
<dbReference type="OrthoDB" id="6500128at2759"/>
<evidence type="ECO:0000256" key="3">
    <source>
        <dbReference type="ARBA" id="ARBA00022448"/>
    </source>
</evidence>
<dbReference type="InterPro" id="IPR011527">
    <property type="entry name" value="ABC1_TM_dom"/>
</dbReference>
<feature type="domain" description="ABC transmembrane type-1" evidence="15">
    <location>
        <begin position="64"/>
        <end position="354"/>
    </location>
</feature>
<evidence type="ECO:0000259" key="15">
    <source>
        <dbReference type="PROSITE" id="PS50929"/>
    </source>
</evidence>
<comment type="similarity">
    <text evidence="2">Belongs to the ABC transporter superfamily. ABCB family. Multidrug resistance exporter (TC 3.A.1.201) subfamily.</text>
</comment>
<dbReference type="CDD" id="cd03249">
    <property type="entry name" value="ABC_MTABC3_MDL1_MDL2"/>
    <property type="match status" value="2"/>
</dbReference>
<dbReference type="GO" id="GO:0016887">
    <property type="term" value="F:ATP hydrolysis activity"/>
    <property type="evidence" value="ECO:0007669"/>
    <property type="project" value="InterPro"/>
</dbReference>
<dbReference type="InterPro" id="IPR003593">
    <property type="entry name" value="AAA+_ATPase"/>
</dbReference>
<feature type="region of interest" description="Disordered" evidence="12">
    <location>
        <begin position="638"/>
        <end position="670"/>
    </location>
</feature>
<dbReference type="InterPro" id="IPR017871">
    <property type="entry name" value="ABC_transporter-like_CS"/>
</dbReference>
<dbReference type="Proteomes" id="UP000235371">
    <property type="component" value="Unassembled WGS sequence"/>
</dbReference>
<feature type="domain" description="ABC transmembrane type-1" evidence="15">
    <location>
        <begin position="722"/>
        <end position="1011"/>
    </location>
</feature>
<feature type="region of interest" description="Disordered" evidence="12">
    <location>
        <begin position="1"/>
        <end position="25"/>
    </location>
</feature>
<dbReference type="InterPro" id="IPR003439">
    <property type="entry name" value="ABC_transporter-like_ATP-bd"/>
</dbReference>
<sequence>MAANLPTSSKASHEELRNEKEGQSHDLTKAEQEILAKQLNLPRVKASYFMLYRYATNIDLFIIIISTFFAIVAGVIFPLMTVVFGSLTSSFQSFFSSHSNPASFRHEISHLSLFFVYLGITAFCANYIATVGFIYTGEHISQKLRQKYLAAILNQNVAFFDKLGAGEITSRITGDMATIQDGISHKLGLTVTGISMFFGALIVGFIKNWKLTFIMCTAILTMVVSMSGFSKLMVRFKQKSGESSGTSATIAEEVFSSIRNATALGTQERLAEEYDGYLSQAEIWGFRMRVVTGMMLGTMLGIIFCGYGLSFWEGSRLLVKGEMSVGQIITVLLATMMGSTALGQIAPHFQAFAAASATAGPIFSVIDRPPTDEHTDGKVLDQVRGEIELKGIKHVYPSRPEVVVMHDVDLTIPAGKVTALVGASGSGKSTIVGLVERFYTPIRSQVLLDGHDIQTLDLKWLRRQMALVSQEPVLFGTTIFANIAHGLIGSRFSDATGAEKMDLVVNAAKMANAHSFITSLPEGYDTNVGERGFLLSGGQKQRIAIARAVISDPRILLLDEATSALDTKSESIVQEALDAASQGRTTIAIAHRLSTIKGADNIVVMSEGSIVEQGTHEELVQSHGAYFQLLEAQKLAGDQASQPSSDAHPETSLDDTEHHELSLVHSKSHSLREKTISLTKTFTEKSGHRPQGEQIKSQANYSLWTLIAFVASFNKPEIGIMVLGIFCSILGGSAMPIQALFLGHEISALSLPSEQYPKLRHDVNFWSLMFLVLGLGVFGSYTGQGITFAYGSERLIFRARSRAIRSILRQDIAFFDLPENSSGALVSMLSTDVNDLSGMSGATLGAILNALTTIIVALALACAISWRLGLVCATAMPVLMCCGFLRFWMLARFSKQSRSAYQVSASYACEATAAIRTIVSLTREDDVLETYEAMLIDQTAKDLKSTLNSTLLYAASQAGMLFASALGFWYGGTLISNHQLSIQDFFVAFAAVIFGAQSTGGVFSYAPDMGKSKQAAETLKSLFDRVPEIDTWSDAGTKLDSVEGSIEFRDVKFQYPTRTTQKVLRGVNLTFKPGQYVALVGPSGCGKSTIVSLIERFYDPTGGSIFLDGTDISTFNIRDYRSHIALVSQEPVLYSGTIRENIMLGTESEVGEEEVIRACKDANIYDFIISLPAGLDTIVGSKGVMLSGGQKQRVAIARALIRDPKILLLDEATSALDSTSEKVVQEALDRVSKGRTTISVAHRLSTIQNADIIYVIDQGQVVESGNHDSLLEARGRYSELVQLQRMKKT</sequence>
<dbReference type="PANTHER" id="PTHR43394">
    <property type="entry name" value="ATP-DEPENDENT PERMEASE MDL1, MITOCHONDRIAL"/>
    <property type="match status" value="1"/>
</dbReference>
<gene>
    <name evidence="16" type="ORF">K444DRAFT_531857</name>
</gene>
<feature type="compositionally biased region" description="Basic and acidic residues" evidence="12">
    <location>
        <begin position="11"/>
        <end position="25"/>
    </location>
</feature>
<feature type="transmembrane region" description="Helical" evidence="13">
    <location>
        <begin position="985"/>
        <end position="1006"/>
    </location>
</feature>
<accession>A0A2J6T5T4</accession>
<dbReference type="FunFam" id="3.40.50.300:FF:000302">
    <property type="entry name" value="ATP-binding cassette subfamily B member 5"/>
    <property type="match status" value="1"/>
</dbReference>
<reference evidence="16 17" key="1">
    <citation type="submission" date="2016-04" db="EMBL/GenBank/DDBJ databases">
        <title>A degradative enzymes factory behind the ericoid mycorrhizal symbiosis.</title>
        <authorList>
            <consortium name="DOE Joint Genome Institute"/>
            <person name="Martino E."/>
            <person name="Morin E."/>
            <person name="Grelet G."/>
            <person name="Kuo A."/>
            <person name="Kohler A."/>
            <person name="Daghino S."/>
            <person name="Barry K."/>
            <person name="Choi C."/>
            <person name="Cichocki N."/>
            <person name="Clum A."/>
            <person name="Copeland A."/>
            <person name="Hainaut M."/>
            <person name="Haridas S."/>
            <person name="Labutti K."/>
            <person name="Lindquist E."/>
            <person name="Lipzen A."/>
            <person name="Khouja H.-R."/>
            <person name="Murat C."/>
            <person name="Ohm R."/>
            <person name="Olson A."/>
            <person name="Spatafora J."/>
            <person name="Veneault-Fourrey C."/>
            <person name="Henrissat B."/>
            <person name="Grigoriev I."/>
            <person name="Martin F."/>
            <person name="Perotto S."/>
        </authorList>
    </citation>
    <scope>NUCLEOTIDE SEQUENCE [LARGE SCALE GENOMIC DNA]</scope>
    <source>
        <strain evidence="16 17">E</strain>
    </source>
</reference>
<dbReference type="Gene3D" id="3.40.50.300">
    <property type="entry name" value="P-loop containing nucleotide triphosphate hydrolases"/>
    <property type="match status" value="2"/>
</dbReference>
<evidence type="ECO:0000256" key="1">
    <source>
        <dbReference type="ARBA" id="ARBA00004651"/>
    </source>
</evidence>
<feature type="transmembrane region" description="Helical" evidence="13">
    <location>
        <begin position="290"/>
        <end position="312"/>
    </location>
</feature>
<feature type="transmembrane region" description="Helical" evidence="13">
    <location>
        <begin position="718"/>
        <end position="743"/>
    </location>
</feature>